<sequence length="42" mass="5143">METLYQHQLRPKIYYTMDLGWATDHWYSQKNKNNGINNNLKN</sequence>
<dbReference type="EMBL" id="JBHFPV010000002">
    <property type="protein sequence ID" value="MFH6603868.1"/>
    <property type="molecule type" value="Genomic_DNA"/>
</dbReference>
<organism evidence="1 2">
    <name type="scientific">Meishania litoralis</name>
    <dbReference type="NCBI Taxonomy" id="3434685"/>
    <lineage>
        <taxon>Bacteria</taxon>
        <taxon>Pseudomonadati</taxon>
        <taxon>Bacteroidota</taxon>
        <taxon>Flavobacteriia</taxon>
        <taxon>Flavobacteriales</taxon>
        <taxon>Flavobacteriaceae</taxon>
        <taxon>Meishania</taxon>
    </lineage>
</organism>
<keyword evidence="2" id="KW-1185">Reference proteome</keyword>
<reference evidence="1" key="1">
    <citation type="submission" date="2024-09" db="EMBL/GenBank/DDBJ databases">
        <authorList>
            <person name="Liu J."/>
        </authorList>
    </citation>
    <scope>NUCLEOTIDE SEQUENCE</scope>
    <source>
        <strain evidence="1">NBU2967</strain>
    </source>
</reference>
<evidence type="ECO:0000313" key="1">
    <source>
        <dbReference type="EMBL" id="MFH6603868.1"/>
    </source>
</evidence>
<dbReference type="Proteomes" id="UP001595191">
    <property type="component" value="Unassembled WGS sequence"/>
</dbReference>
<comment type="caution">
    <text evidence="1">The sequence shown here is derived from an EMBL/GenBank/DDBJ whole genome shotgun (WGS) entry which is preliminary data.</text>
</comment>
<accession>A0ACC7LJB0</accession>
<name>A0ACC7LJB0_9FLAO</name>
<protein>
    <submittedName>
        <fullName evidence="1">Uncharacterized protein</fullName>
    </submittedName>
</protein>
<evidence type="ECO:0000313" key="2">
    <source>
        <dbReference type="Proteomes" id="UP001595191"/>
    </source>
</evidence>
<gene>
    <name evidence="1" type="ORF">ACEZ3G_10305</name>
</gene>
<proteinExistence type="predicted"/>